<feature type="transmembrane region" description="Helical" evidence="7">
    <location>
        <begin position="208"/>
        <end position="231"/>
    </location>
</feature>
<evidence type="ECO:0000256" key="2">
    <source>
        <dbReference type="ARBA" id="ARBA00022448"/>
    </source>
</evidence>
<feature type="transmembrane region" description="Helical" evidence="7">
    <location>
        <begin position="7"/>
        <end position="30"/>
    </location>
</feature>
<comment type="caution">
    <text evidence="9">The sequence shown here is derived from an EMBL/GenBank/DDBJ whole genome shotgun (WGS) entry which is preliminary data.</text>
</comment>
<feature type="transmembrane region" description="Helical" evidence="7">
    <location>
        <begin position="160"/>
        <end position="178"/>
    </location>
</feature>
<gene>
    <name evidence="9" type="ORF">ACFOUW_37850</name>
</gene>
<dbReference type="InterPro" id="IPR035906">
    <property type="entry name" value="MetI-like_sf"/>
</dbReference>
<keyword evidence="4 7" id="KW-0812">Transmembrane</keyword>
<proteinExistence type="inferred from homology"/>
<dbReference type="Gene3D" id="1.10.3720.10">
    <property type="entry name" value="MetI-like"/>
    <property type="match status" value="1"/>
</dbReference>
<name>A0ABV7YRB6_9ACTN</name>
<dbReference type="SUPFAM" id="SSF161098">
    <property type="entry name" value="MetI-like"/>
    <property type="match status" value="1"/>
</dbReference>
<dbReference type="CDD" id="cd06261">
    <property type="entry name" value="TM_PBP2"/>
    <property type="match status" value="1"/>
</dbReference>
<comment type="subcellular location">
    <subcellularLocation>
        <location evidence="1 7">Cell membrane</location>
        <topology evidence="1 7">Multi-pass membrane protein</topology>
    </subcellularLocation>
</comment>
<evidence type="ECO:0000256" key="5">
    <source>
        <dbReference type="ARBA" id="ARBA00022989"/>
    </source>
</evidence>
<dbReference type="PANTHER" id="PTHR30193">
    <property type="entry name" value="ABC TRANSPORTER PERMEASE PROTEIN"/>
    <property type="match status" value="1"/>
</dbReference>
<keyword evidence="3" id="KW-1003">Cell membrane</keyword>
<keyword evidence="10" id="KW-1185">Reference proteome</keyword>
<keyword evidence="5 7" id="KW-1133">Transmembrane helix</keyword>
<evidence type="ECO:0000259" key="8">
    <source>
        <dbReference type="PROSITE" id="PS50928"/>
    </source>
</evidence>
<accession>A0ABV7YRB6</accession>
<dbReference type="EMBL" id="JBHRZH010000056">
    <property type="protein sequence ID" value="MFC3766643.1"/>
    <property type="molecule type" value="Genomic_DNA"/>
</dbReference>
<organism evidence="9 10">
    <name type="scientific">Tenggerimyces flavus</name>
    <dbReference type="NCBI Taxonomy" id="1708749"/>
    <lineage>
        <taxon>Bacteria</taxon>
        <taxon>Bacillati</taxon>
        <taxon>Actinomycetota</taxon>
        <taxon>Actinomycetes</taxon>
        <taxon>Propionibacteriales</taxon>
        <taxon>Nocardioidaceae</taxon>
        <taxon>Tenggerimyces</taxon>
    </lineage>
</organism>
<sequence length="285" mass="31981">MRRDGSAIALVFVLPYVLLFLIFRIGPAIAGMLLSLTKYKITGDIEWKGTDNFQRLFADPLFWNALRVTLVYTLIAVPLTVLVSLGMAQLCARSVRGIRVYRALYFLPVITSLITSGVIWQWIYSGNGPLNWLFGTIGVGPIPWLSDGSMVLPSLSLMSVWTRFGYDMLILLAGLLAIPREYTEAAMVDGASAWSRFWHITLPQLKPALFFVVVLEIIQSFQVFDVIYVMTGGGPVRSSYSLVFFLYDQGFHYFDFGYASAAGVILFAITLVISLAQRRLFREDK</sequence>
<evidence type="ECO:0000313" key="10">
    <source>
        <dbReference type="Proteomes" id="UP001595699"/>
    </source>
</evidence>
<feature type="transmembrane region" description="Helical" evidence="7">
    <location>
        <begin position="104"/>
        <end position="123"/>
    </location>
</feature>
<keyword evidence="2 7" id="KW-0813">Transport</keyword>
<evidence type="ECO:0000256" key="4">
    <source>
        <dbReference type="ARBA" id="ARBA00022692"/>
    </source>
</evidence>
<feature type="transmembrane region" description="Helical" evidence="7">
    <location>
        <begin position="70"/>
        <end position="92"/>
    </location>
</feature>
<feature type="transmembrane region" description="Helical" evidence="7">
    <location>
        <begin position="251"/>
        <end position="276"/>
    </location>
</feature>
<comment type="similarity">
    <text evidence="7">Belongs to the binding-protein-dependent transport system permease family.</text>
</comment>
<dbReference type="Pfam" id="PF00528">
    <property type="entry name" value="BPD_transp_1"/>
    <property type="match status" value="1"/>
</dbReference>
<evidence type="ECO:0000256" key="3">
    <source>
        <dbReference type="ARBA" id="ARBA00022475"/>
    </source>
</evidence>
<evidence type="ECO:0000313" key="9">
    <source>
        <dbReference type="EMBL" id="MFC3766643.1"/>
    </source>
</evidence>
<dbReference type="InterPro" id="IPR051393">
    <property type="entry name" value="ABC_transporter_permease"/>
</dbReference>
<dbReference type="Proteomes" id="UP001595699">
    <property type="component" value="Unassembled WGS sequence"/>
</dbReference>
<dbReference type="RefSeq" id="WP_205118199.1">
    <property type="nucleotide sequence ID" value="NZ_JAFBCM010000001.1"/>
</dbReference>
<keyword evidence="6 7" id="KW-0472">Membrane</keyword>
<dbReference type="PANTHER" id="PTHR30193:SF37">
    <property type="entry name" value="INNER MEMBRANE ABC TRANSPORTER PERMEASE PROTEIN YCJO"/>
    <property type="match status" value="1"/>
</dbReference>
<evidence type="ECO:0000256" key="1">
    <source>
        <dbReference type="ARBA" id="ARBA00004651"/>
    </source>
</evidence>
<feature type="domain" description="ABC transmembrane type-1" evidence="8">
    <location>
        <begin position="66"/>
        <end position="277"/>
    </location>
</feature>
<evidence type="ECO:0000256" key="6">
    <source>
        <dbReference type="ARBA" id="ARBA00023136"/>
    </source>
</evidence>
<dbReference type="InterPro" id="IPR000515">
    <property type="entry name" value="MetI-like"/>
</dbReference>
<dbReference type="PROSITE" id="PS50928">
    <property type="entry name" value="ABC_TM1"/>
    <property type="match status" value="1"/>
</dbReference>
<protein>
    <submittedName>
        <fullName evidence="9">Carbohydrate ABC transporter permease</fullName>
    </submittedName>
</protein>
<reference evidence="10" key="1">
    <citation type="journal article" date="2019" name="Int. J. Syst. Evol. Microbiol.">
        <title>The Global Catalogue of Microorganisms (GCM) 10K type strain sequencing project: providing services to taxonomists for standard genome sequencing and annotation.</title>
        <authorList>
            <consortium name="The Broad Institute Genomics Platform"/>
            <consortium name="The Broad Institute Genome Sequencing Center for Infectious Disease"/>
            <person name="Wu L."/>
            <person name="Ma J."/>
        </authorList>
    </citation>
    <scope>NUCLEOTIDE SEQUENCE [LARGE SCALE GENOMIC DNA]</scope>
    <source>
        <strain evidence="10">CGMCC 4.7241</strain>
    </source>
</reference>
<evidence type="ECO:0000256" key="7">
    <source>
        <dbReference type="RuleBase" id="RU363032"/>
    </source>
</evidence>